<feature type="region of interest" description="Disordered" evidence="1">
    <location>
        <begin position="175"/>
        <end position="201"/>
    </location>
</feature>
<dbReference type="InterPro" id="IPR016187">
    <property type="entry name" value="CTDL_fold"/>
</dbReference>
<reference evidence="4" key="1">
    <citation type="journal article" date="2014" name="Gene">
        <title>Molecular characterization of the reniform nematode C-type lectin gene family reveals a likely role in mitigating environmental stresses during plant parasitism.</title>
        <authorList>
            <person name="Ganji S."/>
            <person name="Jenkins J.N."/>
            <person name="Wubben M.J."/>
        </authorList>
    </citation>
    <scope>NUCLEOTIDE SEQUENCE</scope>
</reference>
<feature type="domain" description="C-type lectin" evidence="3">
    <location>
        <begin position="28"/>
        <end position="162"/>
    </location>
</feature>
<gene>
    <name evidence="4" type="primary">CTL11</name>
</gene>
<accession>I6QVN2</accession>
<dbReference type="GO" id="GO:0030246">
    <property type="term" value="F:carbohydrate binding"/>
    <property type="evidence" value="ECO:0007669"/>
    <property type="project" value="UniProtKB-KW"/>
</dbReference>
<dbReference type="EMBL" id="JQ903543">
    <property type="protein sequence ID" value="AFM37311.1"/>
    <property type="molecule type" value="mRNA"/>
</dbReference>
<evidence type="ECO:0000256" key="1">
    <source>
        <dbReference type="SAM" id="MobiDB-lite"/>
    </source>
</evidence>
<dbReference type="AlphaFoldDB" id="I6QVN2"/>
<dbReference type="InterPro" id="IPR016186">
    <property type="entry name" value="C-type_lectin-like/link_sf"/>
</dbReference>
<dbReference type="PROSITE" id="PS50041">
    <property type="entry name" value="C_TYPE_LECTIN_2"/>
    <property type="match status" value="1"/>
</dbReference>
<dbReference type="Pfam" id="PF00059">
    <property type="entry name" value="Lectin_C"/>
    <property type="match status" value="1"/>
</dbReference>
<organism evidence="4">
    <name type="scientific">Rotylenchulus reniformis</name>
    <name type="common">Reniform nematode</name>
    <dbReference type="NCBI Taxonomy" id="239373"/>
    <lineage>
        <taxon>Eukaryota</taxon>
        <taxon>Metazoa</taxon>
        <taxon>Ecdysozoa</taxon>
        <taxon>Nematoda</taxon>
        <taxon>Chromadorea</taxon>
        <taxon>Rhabditida</taxon>
        <taxon>Tylenchina</taxon>
        <taxon>Tylenchomorpha</taxon>
        <taxon>Tylenchoidea</taxon>
        <taxon>Hoplolaimidae</taxon>
        <taxon>Rotylenchulinae</taxon>
        <taxon>Rotylenchulus</taxon>
    </lineage>
</organism>
<keyword evidence="2" id="KW-0732">Signal</keyword>
<name>I6QVN2_ROTRE</name>
<feature type="region of interest" description="Disordered" evidence="1">
    <location>
        <begin position="222"/>
        <end position="323"/>
    </location>
</feature>
<feature type="chain" id="PRO_5003705895" evidence="2">
    <location>
        <begin position="18"/>
        <end position="323"/>
    </location>
</feature>
<evidence type="ECO:0000313" key="4">
    <source>
        <dbReference type="EMBL" id="AFM37311.1"/>
    </source>
</evidence>
<dbReference type="SMR" id="I6QVN2"/>
<dbReference type="SUPFAM" id="SSF56436">
    <property type="entry name" value="C-type lectin-like"/>
    <property type="match status" value="1"/>
</dbReference>
<keyword evidence="4" id="KW-0430">Lectin</keyword>
<dbReference type="PANTHER" id="PTHR22803">
    <property type="entry name" value="MANNOSE, PHOSPHOLIPASE, LECTIN RECEPTOR RELATED"/>
    <property type="match status" value="1"/>
</dbReference>
<proteinExistence type="evidence at transcript level"/>
<dbReference type="InterPro" id="IPR001304">
    <property type="entry name" value="C-type_lectin-like"/>
</dbReference>
<evidence type="ECO:0000256" key="2">
    <source>
        <dbReference type="SAM" id="SignalP"/>
    </source>
</evidence>
<sequence>MNSIAVFCLVAASVLLGANDCKEGWSGFKDHCYKLFTNEKGLNWDEALGKCKSFEANLASVHSEEENKFIGELITKAGDKKRCYWNGMRLERNPYGGKEVKGSSWTDGSAVDYADPTKVKNKTPWLRGEPNGEPDEYCVMYWGLNTGGAGVDAWNDLACARRATADSEKLGAVCKAPRKDGGTEAPTTSTTTSGYGTTTTGYGTASTTTGYGTASTTTGYGTASTTTGYGSTSTPTTAGYGSTSTTAGYGTTSTTAGYGSTSTPTTAGYGTTSTTSTTTTPTGYGTESTTRGGYGGASSTTTSTPSSTTTKDAKYGYGKFGSR</sequence>
<dbReference type="Gene3D" id="3.10.100.10">
    <property type="entry name" value="Mannose-Binding Protein A, subunit A"/>
    <property type="match status" value="1"/>
</dbReference>
<evidence type="ECO:0000259" key="3">
    <source>
        <dbReference type="PROSITE" id="PS50041"/>
    </source>
</evidence>
<dbReference type="SMART" id="SM00034">
    <property type="entry name" value="CLECT"/>
    <property type="match status" value="1"/>
</dbReference>
<feature type="signal peptide" evidence="2">
    <location>
        <begin position="1"/>
        <end position="17"/>
    </location>
</feature>
<dbReference type="InterPro" id="IPR050111">
    <property type="entry name" value="C-type_lectin/snaclec_domain"/>
</dbReference>
<feature type="compositionally biased region" description="Low complexity" evidence="1">
    <location>
        <begin position="183"/>
        <end position="201"/>
    </location>
</feature>
<feature type="compositionally biased region" description="Low complexity" evidence="1">
    <location>
        <begin position="222"/>
        <end position="310"/>
    </location>
</feature>
<protein>
    <submittedName>
        <fullName evidence="4">C-type lectin</fullName>
    </submittedName>
</protein>
<dbReference type="CDD" id="cd00037">
    <property type="entry name" value="CLECT"/>
    <property type="match status" value="1"/>
</dbReference>